<keyword evidence="2" id="KW-1185">Reference proteome</keyword>
<accession>A0ABU6HVI8</accession>
<name>A0ABU6HVI8_9FLAO</name>
<dbReference type="InterPro" id="IPR046070">
    <property type="entry name" value="DUF6029"/>
</dbReference>
<evidence type="ECO:0000313" key="2">
    <source>
        <dbReference type="Proteomes" id="UP001348397"/>
    </source>
</evidence>
<proteinExistence type="predicted"/>
<dbReference type="Pfam" id="PF19494">
    <property type="entry name" value="DUF6029"/>
    <property type="match status" value="1"/>
</dbReference>
<sequence>MQNKLIIIILLLFSIKNFSQLTVNLESNSQYYVDDSKIKLAEKDAAQRFRTNNYLNASYKIKDLTFGAQLEAYEPEALLNYNPAFKKTNLGTYYINYSNEKTGIDATIGHFYEQFGSGLALRLWEDKQLGIANSLLGGRIKYTDPDQIITLKTLLGKQRSGFDLTDGLIGGLDAEIKLDSLMKMKMKTLRSSVGFTYVSKNEDNIMNTTYPKNVSVYGSRLKLEYKNFGLEFEYLYKTKDNIKQVTTLDPNNIFSGNAYYMNLSYSTNNFGIIANFRRLENFNLYSQRDQIGNIYNNAILNYLPALTKQFDYSLANIYVYQAQPQLTFLSQKKAGEIGSQFDIFYKIKKGTFFGGSYGTDLSLNISNWYGLKGKYRSYINNQNDYEAEFLKLGEKYYSDQSLDIRTRLKENWKIALVFINQYYNTYRTEETTGQVRAQTVVLDNIYKFSKSSLKIELQHQWADGYHGNWLAGLAEYNLKKHWSIFINDLYNYDNPEKEKQIHYYTGGLVFRKNSTRIQASYGRQRGGLLCVGGVCRFVPESAGFSLGISANY</sequence>
<dbReference type="EMBL" id="JAYLAA010000043">
    <property type="protein sequence ID" value="MEC3876704.1"/>
    <property type="molecule type" value="Genomic_DNA"/>
</dbReference>
<gene>
    <name evidence="1" type="ORF">SOP96_13350</name>
</gene>
<reference evidence="1 2" key="1">
    <citation type="submission" date="2024-01" db="EMBL/GenBank/DDBJ databases">
        <title>Chryseobacterium sp. T9W2-O.</title>
        <authorList>
            <person name="Maltman C."/>
        </authorList>
    </citation>
    <scope>NUCLEOTIDE SEQUENCE [LARGE SCALE GENOMIC DNA]</scope>
    <source>
        <strain evidence="1 2">T9W2-O</strain>
    </source>
</reference>
<protein>
    <submittedName>
        <fullName evidence="1">DUF6029 family protein</fullName>
    </submittedName>
</protein>
<dbReference type="Proteomes" id="UP001348397">
    <property type="component" value="Unassembled WGS sequence"/>
</dbReference>
<comment type="caution">
    <text evidence="1">The sequence shown here is derived from an EMBL/GenBank/DDBJ whole genome shotgun (WGS) entry which is preliminary data.</text>
</comment>
<organism evidence="1 2">
    <name type="scientific">Chryseobacterium salviniae</name>
    <dbReference type="NCBI Taxonomy" id="3101750"/>
    <lineage>
        <taxon>Bacteria</taxon>
        <taxon>Pseudomonadati</taxon>
        <taxon>Bacteroidota</taxon>
        <taxon>Flavobacteriia</taxon>
        <taxon>Flavobacteriales</taxon>
        <taxon>Weeksellaceae</taxon>
        <taxon>Chryseobacterium group</taxon>
        <taxon>Chryseobacterium</taxon>
    </lineage>
</organism>
<dbReference type="RefSeq" id="WP_326321430.1">
    <property type="nucleotide sequence ID" value="NZ_JAYLAA010000043.1"/>
</dbReference>
<evidence type="ECO:0000313" key="1">
    <source>
        <dbReference type="EMBL" id="MEC3876704.1"/>
    </source>
</evidence>